<feature type="compositionally biased region" description="Basic residues" evidence="1">
    <location>
        <begin position="1"/>
        <end position="24"/>
    </location>
</feature>
<gene>
    <name evidence="2" type="ORF">SAMN05216241_101135</name>
</gene>
<keyword evidence="3" id="KW-1185">Reference proteome</keyword>
<dbReference type="EMBL" id="FNCE01000001">
    <property type="protein sequence ID" value="SDF44983.1"/>
    <property type="molecule type" value="Genomic_DNA"/>
</dbReference>
<reference evidence="2 3" key="1">
    <citation type="submission" date="2016-10" db="EMBL/GenBank/DDBJ databases">
        <authorList>
            <person name="de Groot N.N."/>
        </authorList>
    </citation>
    <scope>NUCLEOTIDE SEQUENCE [LARGE SCALE GENOMIC DNA]</scope>
    <source>
        <strain evidence="2 3">DSM 25584</strain>
    </source>
</reference>
<evidence type="ECO:0000256" key="1">
    <source>
        <dbReference type="SAM" id="MobiDB-lite"/>
    </source>
</evidence>
<dbReference type="RefSeq" id="WP_281217552.1">
    <property type="nucleotide sequence ID" value="NZ_FNCE01000001.1"/>
</dbReference>
<dbReference type="AlphaFoldDB" id="A0A1G7L696"/>
<name>A0A1G7L696_9PROT</name>
<feature type="region of interest" description="Disordered" evidence="1">
    <location>
        <begin position="1"/>
        <end position="41"/>
    </location>
</feature>
<sequence length="41" mass="4875">MKRRRHANRTKAHRLSARGHRKQTPPKQKGQIFFTGGKCRF</sequence>
<accession>A0A1G7L696</accession>
<organism evidence="2 3">
    <name type="scientific">Limimonas halophila</name>
    <dbReference type="NCBI Taxonomy" id="1082479"/>
    <lineage>
        <taxon>Bacteria</taxon>
        <taxon>Pseudomonadati</taxon>
        <taxon>Pseudomonadota</taxon>
        <taxon>Alphaproteobacteria</taxon>
        <taxon>Rhodospirillales</taxon>
        <taxon>Rhodovibrionaceae</taxon>
        <taxon>Limimonas</taxon>
    </lineage>
</organism>
<evidence type="ECO:0000313" key="2">
    <source>
        <dbReference type="EMBL" id="SDF44983.1"/>
    </source>
</evidence>
<protein>
    <submittedName>
        <fullName evidence="2">Uncharacterized protein</fullName>
    </submittedName>
</protein>
<proteinExistence type="predicted"/>
<evidence type="ECO:0000313" key="3">
    <source>
        <dbReference type="Proteomes" id="UP000199415"/>
    </source>
</evidence>
<dbReference type="Proteomes" id="UP000199415">
    <property type="component" value="Unassembled WGS sequence"/>
</dbReference>
<dbReference type="STRING" id="1082479.SAMN05216241_101135"/>